<evidence type="ECO:0000313" key="2">
    <source>
        <dbReference type="Proteomes" id="UP000824533"/>
    </source>
</evidence>
<accession>A0ACC1D0F3</accession>
<evidence type="ECO:0000313" key="1">
    <source>
        <dbReference type="EMBL" id="KAJ0177378.1"/>
    </source>
</evidence>
<comment type="caution">
    <text evidence="1">The sequence shown here is derived from an EMBL/GenBank/DDBJ whole genome shotgun (WGS) entry which is preliminary data.</text>
</comment>
<reference evidence="1 2" key="1">
    <citation type="journal article" date="2021" name="Front. Genet.">
        <title>Chromosome-Level Genome Assembly Reveals Significant Gene Expansion in the Toll and IMD Signaling Pathways of Dendrolimus kikuchii.</title>
        <authorList>
            <person name="Zhou J."/>
            <person name="Wu P."/>
            <person name="Xiong Z."/>
            <person name="Liu N."/>
            <person name="Zhao N."/>
            <person name="Ji M."/>
            <person name="Qiu Y."/>
            <person name="Yang B."/>
        </authorList>
    </citation>
    <scope>NUCLEOTIDE SEQUENCE [LARGE SCALE GENOMIC DNA]</scope>
    <source>
        <strain evidence="1">Ann1</strain>
    </source>
</reference>
<keyword evidence="2" id="KW-1185">Reference proteome</keyword>
<proteinExistence type="predicted"/>
<dbReference type="EMBL" id="CM034398">
    <property type="protein sequence ID" value="KAJ0177378.1"/>
    <property type="molecule type" value="Genomic_DNA"/>
</dbReference>
<protein>
    <submittedName>
        <fullName evidence="1">Uncharacterized protein</fullName>
    </submittedName>
</protein>
<name>A0ACC1D0F3_9NEOP</name>
<sequence length="493" mass="56391">MDEDDPVVQEIPVYLSKALADNLYIYQYPVRPANREWKDVKIKNAAVKPRNKMVRLEVALDTYSDKYCSSKGEQIALNTDGQQESSWHIKEKQKDKSQYFNHGIMDKIVFESSTPCPETEHYAVAILQDKELHCTPIQGVIQMRPSYSYYDKQDKRKRDKNKAENSDDEEKEPEAQQVTVKFARQETEVMKKAREKSYETISQRIAEEPWYDALWKHSDTDQADLECLKLFSATTSDGSALTVRAREYVRALVPPPPPDEADVAPTQRPSPQDQIKEILINAKLMTFTDLRSMVRTEEGLLNESALLSILSGSACCVRGLWTVRSSDLYTNAAPVPPRLMCAARDHVLYLFTQHPYVDRRKVAAAVRLPPLEVLQIIQSVAKYNSRTSCWELIIPPDVSFETKYPDVVQRQNLTWEAKQRQFNEMLIGENIPKRQRKKSQRESVSSDTMLSPKPRHTSVSEEDSDRKRPKNKCASGSGKRTRNVSSSSAHEGT</sequence>
<gene>
    <name evidence="1" type="ORF">K1T71_007387</name>
</gene>
<organism evidence="1 2">
    <name type="scientific">Dendrolimus kikuchii</name>
    <dbReference type="NCBI Taxonomy" id="765133"/>
    <lineage>
        <taxon>Eukaryota</taxon>
        <taxon>Metazoa</taxon>
        <taxon>Ecdysozoa</taxon>
        <taxon>Arthropoda</taxon>
        <taxon>Hexapoda</taxon>
        <taxon>Insecta</taxon>
        <taxon>Pterygota</taxon>
        <taxon>Neoptera</taxon>
        <taxon>Endopterygota</taxon>
        <taxon>Lepidoptera</taxon>
        <taxon>Glossata</taxon>
        <taxon>Ditrysia</taxon>
        <taxon>Bombycoidea</taxon>
        <taxon>Lasiocampidae</taxon>
        <taxon>Dendrolimus</taxon>
    </lineage>
</organism>
<dbReference type="Proteomes" id="UP000824533">
    <property type="component" value="Linkage Group LG12"/>
</dbReference>